<accession>A0A7J6SKU4</accession>
<dbReference type="PANTHER" id="PTHR16214:SF3">
    <property type="entry name" value="TRANSMEMBRANE PROTEIN 260"/>
    <property type="match status" value="1"/>
</dbReference>
<keyword evidence="1" id="KW-0812">Transmembrane</keyword>
<feature type="transmembrane region" description="Helical" evidence="1">
    <location>
        <begin position="108"/>
        <end position="131"/>
    </location>
</feature>
<proteinExistence type="predicted"/>
<evidence type="ECO:0000313" key="2">
    <source>
        <dbReference type="EMBL" id="KAF4732886.1"/>
    </source>
</evidence>
<feature type="transmembrane region" description="Helical" evidence="1">
    <location>
        <begin position="299"/>
        <end position="319"/>
    </location>
</feature>
<protein>
    <recommendedName>
        <fullName evidence="4">Transmembrane protein 260</fullName>
    </recommendedName>
</protein>
<feature type="transmembrane region" description="Helical" evidence="1">
    <location>
        <begin position="267"/>
        <end position="287"/>
    </location>
</feature>
<evidence type="ECO:0000256" key="1">
    <source>
        <dbReference type="SAM" id="Phobius"/>
    </source>
</evidence>
<evidence type="ECO:0000313" key="3">
    <source>
        <dbReference type="Proteomes" id="UP000574390"/>
    </source>
</evidence>
<keyword evidence="1" id="KW-0472">Membrane</keyword>
<dbReference type="InterPro" id="IPR052724">
    <property type="entry name" value="GT117_domain-containing"/>
</dbReference>
<feature type="transmembrane region" description="Helical" evidence="1">
    <location>
        <begin position="367"/>
        <end position="385"/>
    </location>
</feature>
<sequence length="690" mass="76206">MPRRLVKHEELDTACDLPVTVVNLFRMGLVCGVLAVYTPHSLSTEMGDGDSPELLASACTNSLPHPPGYPLYTILLQLWLGLGLNPHLLSACFGALASAAVFDAVLLLSMTVCSGALPLIFGITTAAHYSLATLRFHTVVEVFPLNSALLSWTFYFGTRWLLRSPGQCPWQCGLLMGLAASNQHTSLLFLPSFIFIALRRLPWSAVLKLGVCFAVGLLPYIYLPFLQGEMSWPTASMLRHILRGDYGTLSLGSATNPHANDDRVTPIAVVGAFVEDTGILSLCLGILMSVVALRCETNVRIITLVCVTSFLIYMTVFSWMANLSLESSLLRNSVYPRFWVQPLLPLHLITGVGLATLWGSGRRIAKALALCLAFVWGIEGLAHHLPTDLAHSRVLSDYYSSFLQALPPRSIVVTTGDMPAYAMKYLLGCTADRSDVRTVSEAELSSRNWWESSQRRHILPGLSHLPVPNNTENLKILMTHALRENRPLFFVHLPSFMSAGYAPDYFGTDKLIQGLALYPTGSAIRVYATEAAPKTWKALRDDQRKLTQSGSIFEGHELREGTFEAALFARQCTQFEYGMAALLQFDATAKDYAALAEDAEYWIAQCDDASLLDPHTGLATASLRVSPESWRAIGWIFSRLPQGERKAALYLKRYLQSVNELDVGNPEIERIRDYVAAVQRLISDESNTRV</sequence>
<organism evidence="2 3">
    <name type="scientific">Perkinsus olseni</name>
    <name type="common">Perkinsus atlanticus</name>
    <dbReference type="NCBI Taxonomy" id="32597"/>
    <lineage>
        <taxon>Eukaryota</taxon>
        <taxon>Sar</taxon>
        <taxon>Alveolata</taxon>
        <taxon>Perkinsozoa</taxon>
        <taxon>Perkinsea</taxon>
        <taxon>Perkinsida</taxon>
        <taxon>Perkinsidae</taxon>
        <taxon>Perkinsus</taxon>
    </lineage>
</organism>
<feature type="transmembrane region" description="Helical" evidence="1">
    <location>
        <begin position="339"/>
        <end position="360"/>
    </location>
</feature>
<evidence type="ECO:0008006" key="4">
    <source>
        <dbReference type="Google" id="ProtNLM"/>
    </source>
</evidence>
<reference evidence="2 3" key="1">
    <citation type="submission" date="2020-04" db="EMBL/GenBank/DDBJ databases">
        <title>Perkinsus olseni comparative genomics.</title>
        <authorList>
            <person name="Bogema D.R."/>
        </authorList>
    </citation>
    <scope>NUCLEOTIDE SEQUENCE [LARGE SCALE GENOMIC DNA]</scope>
    <source>
        <strain evidence="2">ATCC PRA-205</strain>
    </source>
</reference>
<dbReference type="InterPro" id="IPR021280">
    <property type="entry name" value="TMEM260-like"/>
</dbReference>
<dbReference type="Proteomes" id="UP000574390">
    <property type="component" value="Unassembled WGS sequence"/>
</dbReference>
<gene>
    <name evidence="2" type="ORF">FOZ62_027834</name>
</gene>
<comment type="caution">
    <text evidence="2">The sequence shown here is derived from an EMBL/GenBank/DDBJ whole genome shotgun (WGS) entry which is preliminary data.</text>
</comment>
<feature type="transmembrane region" description="Helical" evidence="1">
    <location>
        <begin position="205"/>
        <end position="223"/>
    </location>
</feature>
<keyword evidence="1" id="KW-1133">Transmembrane helix</keyword>
<dbReference type="PANTHER" id="PTHR16214">
    <property type="entry name" value="TRANSMEMBRANE PROTEIN 260"/>
    <property type="match status" value="1"/>
</dbReference>
<dbReference type="Pfam" id="PF11028">
    <property type="entry name" value="TMEM260-like"/>
    <property type="match status" value="1"/>
</dbReference>
<dbReference type="AlphaFoldDB" id="A0A7J6SKU4"/>
<feature type="transmembrane region" description="Helical" evidence="1">
    <location>
        <begin position="78"/>
        <end position="102"/>
    </location>
</feature>
<dbReference type="EMBL" id="JABANM010014281">
    <property type="protein sequence ID" value="KAF4732886.1"/>
    <property type="molecule type" value="Genomic_DNA"/>
</dbReference>
<name>A0A7J6SKU4_PEROL</name>
<feature type="transmembrane region" description="Helical" evidence="1">
    <location>
        <begin position="143"/>
        <end position="162"/>
    </location>
</feature>